<dbReference type="GO" id="GO:0016757">
    <property type="term" value="F:glycosyltransferase activity"/>
    <property type="evidence" value="ECO:0007669"/>
    <property type="project" value="UniProtKB-KW"/>
</dbReference>
<dbReference type="InterPro" id="IPR050256">
    <property type="entry name" value="Glycosyltransferase_2"/>
</dbReference>
<keyword evidence="6" id="KW-0460">Magnesium</keyword>
<dbReference type="Proteomes" id="UP000321571">
    <property type="component" value="Unassembled WGS sequence"/>
</dbReference>
<dbReference type="OrthoDB" id="5011697at2"/>
<evidence type="ECO:0000256" key="9">
    <source>
        <dbReference type="ARBA" id="ARBA00048689"/>
    </source>
</evidence>
<evidence type="ECO:0000256" key="7">
    <source>
        <dbReference type="ARBA" id="ARBA00039022"/>
    </source>
</evidence>
<comment type="similarity">
    <text evidence="3">Belongs to the glycosyltransferase 2 family.</text>
</comment>
<reference evidence="12 13" key="1">
    <citation type="submission" date="2019-06" db="EMBL/GenBank/DDBJ databases">
        <title>Aeromicrobium sp. nov., isolated from a maize field.</title>
        <authorList>
            <person name="Lin S.-Y."/>
            <person name="Tsai C.-F."/>
            <person name="Young C.-C."/>
        </authorList>
    </citation>
    <scope>NUCLEOTIDE SEQUENCE [LARGE SCALE GENOMIC DNA]</scope>
    <source>
        <strain evidence="12 13">CC-CFT486</strain>
    </source>
</reference>
<evidence type="ECO:0000256" key="5">
    <source>
        <dbReference type="ARBA" id="ARBA00022679"/>
    </source>
</evidence>
<evidence type="ECO:0000256" key="4">
    <source>
        <dbReference type="ARBA" id="ARBA00022676"/>
    </source>
</evidence>
<evidence type="ECO:0000313" key="12">
    <source>
        <dbReference type="EMBL" id="TXL57599.1"/>
    </source>
</evidence>
<keyword evidence="4 12" id="KW-0328">Glycosyltransferase</keyword>
<comment type="catalytic activity">
    <reaction evidence="10">
        <text>an NDP-alpha-D-glucose + (2R)-3-phosphoglycerate = (2R)-2-O-(alpha-D-glucopyranosyl)-3-phospho-glycerate + a ribonucleoside 5'-diphosphate + H(+)</text>
        <dbReference type="Rhea" id="RHEA:47244"/>
        <dbReference type="ChEBI" id="CHEBI:15378"/>
        <dbReference type="ChEBI" id="CHEBI:57930"/>
        <dbReference type="ChEBI" id="CHEBI:58272"/>
        <dbReference type="ChEBI" id="CHEBI:62600"/>
        <dbReference type="ChEBI" id="CHEBI:76533"/>
        <dbReference type="EC" id="2.4.1.266"/>
    </reaction>
    <physiologicalReaction direction="left-to-right" evidence="10">
        <dbReference type="Rhea" id="RHEA:47245"/>
    </physiologicalReaction>
</comment>
<dbReference type="PANTHER" id="PTHR48090">
    <property type="entry name" value="UNDECAPRENYL-PHOSPHATE 4-DEOXY-4-FORMAMIDO-L-ARABINOSE TRANSFERASE-RELATED"/>
    <property type="match status" value="1"/>
</dbReference>
<dbReference type="InterPro" id="IPR001173">
    <property type="entry name" value="Glyco_trans_2-like"/>
</dbReference>
<protein>
    <recommendedName>
        <fullName evidence="8">Glucosyl-3-phosphoglycerate synthase</fullName>
        <ecNumber evidence="7">2.4.1.266</ecNumber>
    </recommendedName>
</protein>
<name>A0A5C8NFL7_9ACTN</name>
<gene>
    <name evidence="12" type="ORF">FHP06_12470</name>
</gene>
<evidence type="ECO:0000256" key="1">
    <source>
        <dbReference type="ARBA" id="ARBA00001936"/>
    </source>
</evidence>
<evidence type="ECO:0000256" key="3">
    <source>
        <dbReference type="ARBA" id="ARBA00006739"/>
    </source>
</evidence>
<evidence type="ECO:0000256" key="6">
    <source>
        <dbReference type="ARBA" id="ARBA00022842"/>
    </source>
</evidence>
<evidence type="ECO:0000256" key="2">
    <source>
        <dbReference type="ARBA" id="ARBA00001946"/>
    </source>
</evidence>
<dbReference type="SUPFAM" id="SSF53448">
    <property type="entry name" value="Nucleotide-diphospho-sugar transferases"/>
    <property type="match status" value="1"/>
</dbReference>
<dbReference type="AlphaFoldDB" id="A0A5C8NFL7"/>
<dbReference type="Gene3D" id="3.90.550.10">
    <property type="entry name" value="Spore Coat Polysaccharide Biosynthesis Protein SpsA, Chain A"/>
    <property type="match status" value="1"/>
</dbReference>
<keyword evidence="13" id="KW-1185">Reference proteome</keyword>
<keyword evidence="5 12" id="KW-0808">Transferase</keyword>
<dbReference type="RefSeq" id="WP_147687124.1">
    <property type="nucleotide sequence ID" value="NZ_VDUX01000006.1"/>
</dbReference>
<evidence type="ECO:0000259" key="11">
    <source>
        <dbReference type="Pfam" id="PF00535"/>
    </source>
</evidence>
<feature type="domain" description="Glycosyltransferase 2-like" evidence="11">
    <location>
        <begin position="33"/>
        <end position="164"/>
    </location>
</feature>
<organism evidence="12 13">
    <name type="scientific">Aeromicrobium terrae</name>
    <dbReference type="NCBI Taxonomy" id="2498846"/>
    <lineage>
        <taxon>Bacteria</taxon>
        <taxon>Bacillati</taxon>
        <taxon>Actinomycetota</taxon>
        <taxon>Actinomycetes</taxon>
        <taxon>Propionibacteriales</taxon>
        <taxon>Nocardioidaceae</taxon>
        <taxon>Aeromicrobium</taxon>
    </lineage>
</organism>
<evidence type="ECO:0000256" key="8">
    <source>
        <dbReference type="ARBA" id="ARBA00040894"/>
    </source>
</evidence>
<dbReference type="Pfam" id="PF00535">
    <property type="entry name" value="Glycos_transf_2"/>
    <property type="match status" value="1"/>
</dbReference>
<comment type="cofactor">
    <cofactor evidence="1">
        <name>Mn(2+)</name>
        <dbReference type="ChEBI" id="CHEBI:29035"/>
    </cofactor>
</comment>
<dbReference type="EC" id="2.4.1.266" evidence="7"/>
<comment type="caution">
    <text evidence="12">The sequence shown here is derived from an EMBL/GenBank/DDBJ whole genome shotgun (WGS) entry which is preliminary data.</text>
</comment>
<dbReference type="NCBIfam" id="NF010496">
    <property type="entry name" value="PRK13915.1"/>
    <property type="match status" value="1"/>
</dbReference>
<comment type="catalytic activity">
    <reaction evidence="9">
        <text>(2R)-3-phosphoglycerate + UDP-alpha-D-glucose = (2R)-2-O-(alpha-D-glucopyranosyl)-3-phospho-glycerate + UDP + H(+)</text>
        <dbReference type="Rhea" id="RHEA:31319"/>
        <dbReference type="ChEBI" id="CHEBI:15378"/>
        <dbReference type="ChEBI" id="CHEBI:58223"/>
        <dbReference type="ChEBI" id="CHEBI:58272"/>
        <dbReference type="ChEBI" id="CHEBI:58885"/>
        <dbReference type="ChEBI" id="CHEBI:62600"/>
        <dbReference type="EC" id="2.4.1.266"/>
    </reaction>
    <physiologicalReaction direction="left-to-right" evidence="9">
        <dbReference type="Rhea" id="RHEA:31320"/>
    </physiologicalReaction>
</comment>
<accession>A0A5C8NFL7</accession>
<dbReference type="InterPro" id="IPR029044">
    <property type="entry name" value="Nucleotide-diphossugar_trans"/>
</dbReference>
<evidence type="ECO:0000256" key="10">
    <source>
        <dbReference type="ARBA" id="ARBA00048997"/>
    </source>
</evidence>
<evidence type="ECO:0000313" key="13">
    <source>
        <dbReference type="Proteomes" id="UP000321571"/>
    </source>
</evidence>
<dbReference type="EMBL" id="VDUX01000006">
    <property type="protein sequence ID" value="TXL57599.1"/>
    <property type="molecule type" value="Genomic_DNA"/>
</dbReference>
<proteinExistence type="inferred from homology"/>
<comment type="cofactor">
    <cofactor evidence="2">
        <name>Mg(2+)</name>
        <dbReference type="ChEBI" id="CHEBI:18420"/>
    </cofactor>
</comment>
<dbReference type="PANTHER" id="PTHR48090:SF10">
    <property type="entry name" value="GLUCOSYL-3-PHOSPHOGLYCERATE SYNTHASE"/>
    <property type="match status" value="1"/>
</dbReference>
<sequence>MSSEAAAWFRRRTLPSTDDAAAVAARLRGRQVSVVLPARNEESTIGQIVTTIREQLVDEIPLVHEIIVVDSRSTDATTIRAGSSGAIVHRVPRHGRDGGKGEALQAGLSRMTGDVGVFLDSDVRAFDPAYVVRLVDALISDPSLVLVKAFYDRPSDQGGGGRVTELVARPLLRRLAPELSAVVQPLAGETAFVRGPMMRLPFVSGYGVEIGMLLQVLAAHGLDAIGQTDLGVREHSHQDLAALARMAVQIQSAFALCTDDAPEPDDTRVTFRRDGEGAMEMRRERVPTWLLPPLTED</sequence>